<evidence type="ECO:0000259" key="5">
    <source>
        <dbReference type="Pfam" id="PF16470"/>
    </source>
</evidence>
<sequence length="119" mass="14134">MMAGFSCSILLIIFLCGTEILAREIYTNVWAVKVRGSRQEVEEIALKYGFSYDTHLFEDYHLFKRPGLKKTLGKTRLSSEIDKKLDLDSKVEWFMHQKEKKYQLFSSDPMFEYQWYIVS</sequence>
<dbReference type="Pfam" id="PF16470">
    <property type="entry name" value="S8_pro-domain"/>
    <property type="match status" value="1"/>
</dbReference>
<dbReference type="GO" id="GO:0016485">
    <property type="term" value="P:protein processing"/>
    <property type="evidence" value="ECO:0007669"/>
    <property type="project" value="TreeGrafter"/>
</dbReference>
<dbReference type="InterPro" id="IPR032815">
    <property type="entry name" value="S8_pro-domain"/>
</dbReference>
<organism evidence="6 7">
    <name type="scientific">Desmophyllum pertusum</name>
    <dbReference type="NCBI Taxonomy" id="174260"/>
    <lineage>
        <taxon>Eukaryota</taxon>
        <taxon>Metazoa</taxon>
        <taxon>Cnidaria</taxon>
        <taxon>Anthozoa</taxon>
        <taxon>Hexacorallia</taxon>
        <taxon>Scleractinia</taxon>
        <taxon>Caryophylliina</taxon>
        <taxon>Caryophylliidae</taxon>
        <taxon>Desmophyllum</taxon>
    </lineage>
</organism>
<feature type="signal peptide" evidence="4">
    <location>
        <begin position="1"/>
        <end position="22"/>
    </location>
</feature>
<dbReference type="Gene3D" id="3.30.70.850">
    <property type="entry name" value="Peptidase S8, pro-domain"/>
    <property type="match status" value="1"/>
</dbReference>
<evidence type="ECO:0000313" key="7">
    <source>
        <dbReference type="Proteomes" id="UP001163046"/>
    </source>
</evidence>
<dbReference type="OrthoDB" id="6156546at2759"/>
<evidence type="ECO:0000313" key="6">
    <source>
        <dbReference type="EMBL" id="KAJ7361877.1"/>
    </source>
</evidence>
<reference evidence="6" key="1">
    <citation type="submission" date="2023-01" db="EMBL/GenBank/DDBJ databases">
        <title>Genome assembly of the deep-sea coral Lophelia pertusa.</title>
        <authorList>
            <person name="Herrera S."/>
            <person name="Cordes E."/>
        </authorList>
    </citation>
    <scope>NUCLEOTIDE SEQUENCE</scope>
    <source>
        <strain evidence="6">USNM1676648</strain>
        <tissue evidence="6">Polyp</tissue>
    </source>
</reference>
<dbReference type="PANTHER" id="PTHR42884">
    <property type="entry name" value="PROPROTEIN CONVERTASE SUBTILISIN/KEXIN-RELATED"/>
    <property type="match status" value="1"/>
</dbReference>
<feature type="chain" id="PRO_5040780553" description="Peptidase S8 pro-domain domain-containing protein" evidence="4">
    <location>
        <begin position="23"/>
        <end position="119"/>
    </location>
</feature>
<evidence type="ECO:0000256" key="3">
    <source>
        <dbReference type="ARBA" id="ARBA00022825"/>
    </source>
</evidence>
<name>A0A9W9YPQ3_9CNID</name>
<keyword evidence="3" id="KW-0720">Serine protease</keyword>
<proteinExistence type="predicted"/>
<keyword evidence="7" id="KW-1185">Reference proteome</keyword>
<dbReference type="InterPro" id="IPR038466">
    <property type="entry name" value="S8_pro-domain_sf"/>
</dbReference>
<dbReference type="PANTHER" id="PTHR42884:SF14">
    <property type="entry name" value="NEUROENDOCRINE CONVERTASE 1"/>
    <property type="match status" value="1"/>
</dbReference>
<evidence type="ECO:0000256" key="2">
    <source>
        <dbReference type="ARBA" id="ARBA00022801"/>
    </source>
</evidence>
<dbReference type="SUPFAM" id="SSF54897">
    <property type="entry name" value="Protease propeptides/inhibitors"/>
    <property type="match status" value="1"/>
</dbReference>
<dbReference type="Proteomes" id="UP001163046">
    <property type="component" value="Unassembled WGS sequence"/>
</dbReference>
<dbReference type="EMBL" id="MU827308">
    <property type="protein sequence ID" value="KAJ7361877.1"/>
    <property type="molecule type" value="Genomic_DNA"/>
</dbReference>
<keyword evidence="1" id="KW-0645">Protease</keyword>
<gene>
    <name evidence="6" type="ORF">OS493_014522</name>
</gene>
<accession>A0A9W9YPQ3</accession>
<keyword evidence="2" id="KW-0378">Hydrolase</keyword>
<keyword evidence="4" id="KW-0732">Signal</keyword>
<dbReference type="GO" id="GO:0016020">
    <property type="term" value="C:membrane"/>
    <property type="evidence" value="ECO:0007669"/>
    <property type="project" value="TreeGrafter"/>
</dbReference>
<protein>
    <recommendedName>
        <fullName evidence="5">Peptidase S8 pro-domain domain-containing protein</fullName>
    </recommendedName>
</protein>
<evidence type="ECO:0000256" key="1">
    <source>
        <dbReference type="ARBA" id="ARBA00022670"/>
    </source>
</evidence>
<dbReference type="GO" id="GO:0004252">
    <property type="term" value="F:serine-type endopeptidase activity"/>
    <property type="evidence" value="ECO:0007669"/>
    <property type="project" value="TreeGrafter"/>
</dbReference>
<feature type="domain" description="Peptidase S8 pro-domain" evidence="5">
    <location>
        <begin position="30"/>
        <end position="101"/>
    </location>
</feature>
<evidence type="ECO:0000256" key="4">
    <source>
        <dbReference type="SAM" id="SignalP"/>
    </source>
</evidence>
<comment type="caution">
    <text evidence="6">The sequence shown here is derived from an EMBL/GenBank/DDBJ whole genome shotgun (WGS) entry which is preliminary data.</text>
</comment>
<dbReference type="AlphaFoldDB" id="A0A9W9YPQ3"/>